<evidence type="ECO:0000256" key="2">
    <source>
        <dbReference type="ARBA" id="ARBA00004234"/>
    </source>
</evidence>
<feature type="compositionally biased region" description="Basic and acidic residues" evidence="9">
    <location>
        <begin position="140"/>
        <end position="153"/>
    </location>
</feature>
<comment type="caution">
    <text evidence="11">The sequence shown here is derived from an EMBL/GenBank/DDBJ whole genome shotgun (WGS) entry which is preliminary data.</text>
</comment>
<proteinExistence type="inferred from homology"/>
<feature type="transmembrane region" description="Helical" evidence="10">
    <location>
        <begin position="450"/>
        <end position="474"/>
    </location>
</feature>
<evidence type="ECO:0000256" key="3">
    <source>
        <dbReference type="ARBA" id="ARBA00006483"/>
    </source>
</evidence>
<organism evidence="11 12">
    <name type="scientific">Coregonus suidteri</name>
    <dbReference type="NCBI Taxonomy" id="861788"/>
    <lineage>
        <taxon>Eukaryota</taxon>
        <taxon>Metazoa</taxon>
        <taxon>Chordata</taxon>
        <taxon>Craniata</taxon>
        <taxon>Vertebrata</taxon>
        <taxon>Euteleostomi</taxon>
        <taxon>Actinopterygii</taxon>
        <taxon>Neopterygii</taxon>
        <taxon>Teleostei</taxon>
        <taxon>Protacanthopterygii</taxon>
        <taxon>Salmoniformes</taxon>
        <taxon>Salmonidae</taxon>
        <taxon>Coregoninae</taxon>
        <taxon>Coregonus</taxon>
    </lineage>
</organism>
<reference evidence="11 12" key="1">
    <citation type="submission" date="2021-04" db="EMBL/GenBank/DDBJ databases">
        <authorList>
            <person name="De Guttry C."/>
            <person name="Zahm M."/>
            <person name="Klopp C."/>
            <person name="Cabau C."/>
            <person name="Louis A."/>
            <person name="Berthelot C."/>
            <person name="Parey E."/>
            <person name="Roest Crollius H."/>
            <person name="Montfort J."/>
            <person name="Robinson-Rechavi M."/>
            <person name="Bucao C."/>
            <person name="Bouchez O."/>
            <person name="Gislard M."/>
            <person name="Lluch J."/>
            <person name="Milhes M."/>
            <person name="Lampietro C."/>
            <person name="Lopez Roques C."/>
            <person name="Donnadieu C."/>
            <person name="Braasch I."/>
            <person name="Desvignes T."/>
            <person name="Postlethwait J."/>
            <person name="Bobe J."/>
            <person name="Wedekind C."/>
            <person name="Guiguen Y."/>
        </authorList>
    </citation>
    <scope>NUCLEOTIDE SEQUENCE [LARGE SCALE GENOMIC DNA]</scope>
    <source>
        <strain evidence="11">Cs_M1</strain>
        <tissue evidence="11">Blood</tissue>
    </source>
</reference>
<evidence type="ECO:0000256" key="8">
    <source>
        <dbReference type="ARBA" id="ARBA00043113"/>
    </source>
</evidence>
<dbReference type="Proteomes" id="UP001356427">
    <property type="component" value="Unassembled WGS sequence"/>
</dbReference>
<dbReference type="PANTHER" id="PTHR19317">
    <property type="entry name" value="PRENYLATED RAB ACCEPTOR 1-RELATED"/>
    <property type="match status" value="1"/>
</dbReference>
<dbReference type="GO" id="GO:0008021">
    <property type="term" value="C:synaptic vesicle"/>
    <property type="evidence" value="ECO:0007669"/>
    <property type="project" value="UniProtKB-SubCell"/>
</dbReference>
<dbReference type="EMBL" id="JAGTTL010000002">
    <property type="protein sequence ID" value="KAK6326090.1"/>
    <property type="molecule type" value="Genomic_DNA"/>
</dbReference>
<dbReference type="Pfam" id="PF03208">
    <property type="entry name" value="PRA1"/>
    <property type="match status" value="1"/>
</dbReference>
<gene>
    <name evidence="11" type="ORF">J4Q44_G00017340</name>
</gene>
<evidence type="ECO:0000256" key="6">
    <source>
        <dbReference type="ARBA" id="ARBA00023136"/>
    </source>
</evidence>
<evidence type="ECO:0000256" key="4">
    <source>
        <dbReference type="ARBA" id="ARBA00022692"/>
    </source>
</evidence>
<evidence type="ECO:0000313" key="11">
    <source>
        <dbReference type="EMBL" id="KAK6326090.1"/>
    </source>
</evidence>
<accession>A0AAN8R2Q2</accession>
<evidence type="ECO:0000256" key="7">
    <source>
        <dbReference type="ARBA" id="ARBA00039293"/>
    </source>
</evidence>
<protein>
    <recommendedName>
        <fullName evidence="7">Prenylated Rab acceptor protein 1</fullName>
    </recommendedName>
    <alternativeName>
        <fullName evidence="8">PRA1 family protein 1</fullName>
    </alternativeName>
</protein>
<evidence type="ECO:0000256" key="1">
    <source>
        <dbReference type="ARBA" id="ARBA00004141"/>
    </source>
</evidence>
<feature type="transmembrane region" description="Helical" evidence="10">
    <location>
        <begin position="396"/>
        <end position="429"/>
    </location>
</feature>
<dbReference type="GO" id="GO:0005794">
    <property type="term" value="C:Golgi apparatus"/>
    <property type="evidence" value="ECO:0007669"/>
    <property type="project" value="TreeGrafter"/>
</dbReference>
<evidence type="ECO:0000256" key="9">
    <source>
        <dbReference type="SAM" id="MobiDB-lite"/>
    </source>
</evidence>
<sequence>MSLSGVVTLDGDGSFDGPHNEEAGVPSSDVELTLDLVPGRMVFIEAVRPSLLDIEILRLHCLFNAAADEIFGTIEKTIVEYQEEVSRTKEENNRLRRLLRLQKTDPQPLTVSDEDLPPEQLHCEQEWSPSLGQEDPEATQIKKEQDELRTSRREEQLQWLESAEYQEEISRSKEENNRLQNILDIVIKPEIKLQRADLQQLTVLEEEVPPEQQPCEQDWSLSLGQVDSEPIRIKKEQEELKKQLQWLESDTREFIFDPFCHSVVVFLSTVNILNYSYIFPTSASVTLMKSGVPKGENCLVDMDSKAGDLFSAEPADAAGAGGVMGNLPPWLSALPHRLWLPKGLSAGVAKEWFDRRRASIRPWAGFVDHRKFTKPRNFGELCQRVVRNLDTYNSNYTFIFLGLILYCIISSPMLLIALAVFFGAFYIIHLKSQESKLVVFGKEVTGPHQLGLAGAVSFPVFWLAGAGAAVFWILGATMFVIGSHAAFRELEGGSEMEELFMEPV</sequence>
<keyword evidence="6 10" id="KW-0472">Membrane</keyword>
<dbReference type="InterPro" id="IPR004895">
    <property type="entry name" value="Prenylated_rab_accept_PRA1"/>
</dbReference>
<keyword evidence="12" id="KW-1185">Reference proteome</keyword>
<comment type="similarity">
    <text evidence="3">Belongs to the PRA1 family.</text>
</comment>
<name>A0AAN8R2Q2_9TELE</name>
<evidence type="ECO:0000256" key="10">
    <source>
        <dbReference type="SAM" id="Phobius"/>
    </source>
</evidence>
<dbReference type="AlphaFoldDB" id="A0AAN8R2Q2"/>
<evidence type="ECO:0000313" key="12">
    <source>
        <dbReference type="Proteomes" id="UP001356427"/>
    </source>
</evidence>
<feature type="region of interest" description="Disordered" evidence="9">
    <location>
        <begin position="127"/>
        <end position="153"/>
    </location>
</feature>
<dbReference type="PANTHER" id="PTHR19317:SF0">
    <property type="entry name" value="PRENYLATED RAB ACCEPTOR PROTEIN 1"/>
    <property type="match status" value="1"/>
</dbReference>
<keyword evidence="5 10" id="KW-1133">Transmembrane helix</keyword>
<comment type="subcellular location">
    <subcellularLocation>
        <location evidence="2">Cytoplasmic vesicle</location>
        <location evidence="2">Secretory vesicle</location>
        <location evidence="2">Synaptic vesicle</location>
    </subcellularLocation>
    <subcellularLocation>
        <location evidence="1">Membrane</location>
        <topology evidence="1">Multi-pass membrane protein</topology>
    </subcellularLocation>
</comment>
<evidence type="ECO:0000256" key="5">
    <source>
        <dbReference type="ARBA" id="ARBA00022989"/>
    </source>
</evidence>
<dbReference type="GO" id="GO:0016020">
    <property type="term" value="C:membrane"/>
    <property type="evidence" value="ECO:0007669"/>
    <property type="project" value="UniProtKB-SubCell"/>
</dbReference>
<keyword evidence="4 10" id="KW-0812">Transmembrane</keyword>